<dbReference type="Proteomes" id="UP000714275">
    <property type="component" value="Unassembled WGS sequence"/>
</dbReference>
<accession>A0A9P7D736</accession>
<sequence>MAPHLHHVPSSMSTQVQAGGKTTAMIKDEEKEKSVEVFSGSGADADAAVRVRLDPQIHPVDIAQFTQFGFDERVKQLANHSGFQPLMIRNVYKHVSNFKRTKKIVKAMHTAAMECAKVEIEGQELEELYASDECDSLRDSSIRNDCATMNGRCPIA</sequence>
<dbReference type="AlphaFoldDB" id="A0A9P7D736"/>
<gene>
    <name evidence="2" type="ORF">EV702DRAFT_1071225</name>
</gene>
<protein>
    <submittedName>
        <fullName evidence="2">Uncharacterized protein</fullName>
    </submittedName>
</protein>
<evidence type="ECO:0000256" key="1">
    <source>
        <dbReference type="SAM" id="MobiDB-lite"/>
    </source>
</evidence>
<name>A0A9P7D736_9AGAM</name>
<feature type="region of interest" description="Disordered" evidence="1">
    <location>
        <begin position="1"/>
        <end position="22"/>
    </location>
</feature>
<evidence type="ECO:0000313" key="2">
    <source>
        <dbReference type="EMBL" id="KAG1781503.1"/>
    </source>
</evidence>
<comment type="caution">
    <text evidence="2">The sequence shown here is derived from an EMBL/GenBank/DDBJ whole genome shotgun (WGS) entry which is preliminary data.</text>
</comment>
<dbReference type="OrthoDB" id="2684004at2759"/>
<keyword evidence="3" id="KW-1185">Reference proteome</keyword>
<evidence type="ECO:0000313" key="3">
    <source>
        <dbReference type="Proteomes" id="UP000714275"/>
    </source>
</evidence>
<reference evidence="2" key="1">
    <citation type="journal article" date="2020" name="New Phytol.">
        <title>Comparative genomics reveals dynamic genome evolution in host specialist ectomycorrhizal fungi.</title>
        <authorList>
            <person name="Lofgren L.A."/>
            <person name="Nguyen N.H."/>
            <person name="Vilgalys R."/>
            <person name="Ruytinx J."/>
            <person name="Liao H.L."/>
            <person name="Branco S."/>
            <person name="Kuo A."/>
            <person name="LaButti K."/>
            <person name="Lipzen A."/>
            <person name="Andreopoulos W."/>
            <person name="Pangilinan J."/>
            <person name="Riley R."/>
            <person name="Hundley H."/>
            <person name="Na H."/>
            <person name="Barry K."/>
            <person name="Grigoriev I.V."/>
            <person name="Stajich J.E."/>
            <person name="Kennedy P.G."/>
        </authorList>
    </citation>
    <scope>NUCLEOTIDE SEQUENCE</scope>
    <source>
        <strain evidence="2">DOB743</strain>
    </source>
</reference>
<organism evidence="2 3">
    <name type="scientific">Suillus placidus</name>
    <dbReference type="NCBI Taxonomy" id="48579"/>
    <lineage>
        <taxon>Eukaryota</taxon>
        <taxon>Fungi</taxon>
        <taxon>Dikarya</taxon>
        <taxon>Basidiomycota</taxon>
        <taxon>Agaricomycotina</taxon>
        <taxon>Agaricomycetes</taxon>
        <taxon>Agaricomycetidae</taxon>
        <taxon>Boletales</taxon>
        <taxon>Suillineae</taxon>
        <taxon>Suillaceae</taxon>
        <taxon>Suillus</taxon>
    </lineage>
</organism>
<dbReference type="EMBL" id="JABBWD010000005">
    <property type="protein sequence ID" value="KAG1781503.1"/>
    <property type="molecule type" value="Genomic_DNA"/>
</dbReference>
<proteinExistence type="predicted"/>